<name>A0ABX2XHF6_9FLAO</name>
<evidence type="ECO:0000313" key="3">
    <source>
        <dbReference type="Proteomes" id="UP000093343"/>
    </source>
</evidence>
<keyword evidence="1" id="KW-0472">Membrane</keyword>
<accession>A0ABX2XHF6</accession>
<organism evidence="2 3">
    <name type="scientific">Flavobacterium piscis</name>
    <dbReference type="NCBI Taxonomy" id="1114874"/>
    <lineage>
        <taxon>Bacteria</taxon>
        <taxon>Pseudomonadati</taxon>
        <taxon>Bacteroidota</taxon>
        <taxon>Flavobacteriia</taxon>
        <taxon>Flavobacteriales</taxon>
        <taxon>Flavobacteriaceae</taxon>
        <taxon>Flavobacterium</taxon>
    </lineage>
</organism>
<gene>
    <name evidence="2" type="ORF">FLP_16805</name>
</gene>
<protein>
    <submittedName>
        <fullName evidence="2">Uncharacterized protein</fullName>
    </submittedName>
</protein>
<proteinExistence type="predicted"/>
<evidence type="ECO:0000256" key="1">
    <source>
        <dbReference type="SAM" id="Phobius"/>
    </source>
</evidence>
<reference evidence="3" key="1">
    <citation type="submission" date="2016-03" db="EMBL/GenBank/DDBJ databases">
        <title>Draft genome sequence of Paenibacillus glacialis DSM 22343.</title>
        <authorList>
            <person name="Shin S.-K."/>
            <person name="Yi H."/>
        </authorList>
    </citation>
    <scope>NUCLEOTIDE SEQUENCE [LARGE SCALE GENOMIC DNA]</scope>
    <source>
        <strain evidence="3">CCUG 60099</strain>
    </source>
</reference>
<keyword evidence="1" id="KW-1133">Transmembrane helix</keyword>
<dbReference type="EMBL" id="LVEN01000038">
    <property type="protein sequence ID" value="OCB71171.1"/>
    <property type="molecule type" value="Genomic_DNA"/>
</dbReference>
<evidence type="ECO:0000313" key="2">
    <source>
        <dbReference type="EMBL" id="OCB71171.1"/>
    </source>
</evidence>
<dbReference type="Proteomes" id="UP000093343">
    <property type="component" value="Unassembled WGS sequence"/>
</dbReference>
<keyword evidence="3" id="KW-1185">Reference proteome</keyword>
<feature type="transmembrane region" description="Helical" evidence="1">
    <location>
        <begin position="64"/>
        <end position="81"/>
    </location>
</feature>
<sequence length="82" mass="10052">MAHEKVPDIFEYIQKIVAIMGIRKTKCNHFNIFEIMKDRYQNIIYQEKIKLTSKLVQIDNRYKLTFYFSFFIIIVVMICLYF</sequence>
<keyword evidence="1" id="KW-0812">Transmembrane</keyword>
<comment type="caution">
    <text evidence="2">The sequence shown here is derived from an EMBL/GenBank/DDBJ whole genome shotgun (WGS) entry which is preliminary data.</text>
</comment>